<evidence type="ECO:0000313" key="1">
    <source>
        <dbReference type="EMBL" id="OUZ38911.1"/>
    </source>
</evidence>
<dbReference type="Proteomes" id="UP000196594">
    <property type="component" value="Unassembled WGS sequence"/>
</dbReference>
<accession>A0ABX3ZHD9</accession>
<dbReference type="RefSeq" id="WP_087617463.1">
    <property type="nucleotide sequence ID" value="NZ_JAFBEY010000004.1"/>
</dbReference>
<organism evidence="1 2">
    <name type="scientific">Solibacillus kalamii</name>
    <dbReference type="NCBI Taxonomy" id="1748298"/>
    <lineage>
        <taxon>Bacteria</taxon>
        <taxon>Bacillati</taxon>
        <taxon>Bacillota</taxon>
        <taxon>Bacilli</taxon>
        <taxon>Bacillales</taxon>
        <taxon>Caryophanaceae</taxon>
        <taxon>Solibacillus</taxon>
    </lineage>
</organism>
<evidence type="ECO:0008006" key="3">
    <source>
        <dbReference type="Google" id="ProtNLM"/>
    </source>
</evidence>
<proteinExistence type="predicted"/>
<reference evidence="1 2" key="1">
    <citation type="journal article" date="2017" name="Int. J. Syst. Evol. Microbiol.">
        <title>Solibacillus kalamii sp. nov., isolated from a high-efficiency particulate arrestance filter system used in the International Space Station.</title>
        <authorList>
            <person name="Checinska Sielaff A."/>
            <person name="Kumar R.M."/>
            <person name="Pal D."/>
            <person name="Mayilraj S."/>
            <person name="Venkateswaran K."/>
        </authorList>
    </citation>
    <scope>NUCLEOTIDE SEQUENCE [LARGE SCALE GENOMIC DNA]</scope>
    <source>
        <strain evidence="1 2">ISSFR-015</strain>
    </source>
</reference>
<sequence length="74" mass="8488">MSRKLLSTQLEKFLRREITVAVGEDLITGTLEAVKQDFLILTESINTYERESITRIIVLSQISYIQVPLSVGRY</sequence>
<comment type="caution">
    <text evidence="1">The sequence shown here is derived from an EMBL/GenBank/DDBJ whole genome shotgun (WGS) entry which is preliminary data.</text>
</comment>
<keyword evidence="2" id="KW-1185">Reference proteome</keyword>
<gene>
    <name evidence="1" type="ORF">CBM15_10535</name>
</gene>
<protein>
    <recommendedName>
        <fullName evidence="3">DUF2642 domain-containing protein</fullName>
    </recommendedName>
</protein>
<evidence type="ECO:0000313" key="2">
    <source>
        <dbReference type="Proteomes" id="UP000196594"/>
    </source>
</evidence>
<dbReference type="EMBL" id="NHNT01000006">
    <property type="protein sequence ID" value="OUZ38911.1"/>
    <property type="molecule type" value="Genomic_DNA"/>
</dbReference>
<name>A0ABX3ZHD9_9BACL</name>